<evidence type="ECO:0000313" key="2">
    <source>
        <dbReference type="Proteomes" id="UP001168620"/>
    </source>
</evidence>
<dbReference type="Proteomes" id="UP001168620">
    <property type="component" value="Unassembled WGS sequence"/>
</dbReference>
<comment type="caution">
    <text evidence="1">The sequence shown here is derived from an EMBL/GenBank/DDBJ whole genome shotgun (WGS) entry which is preliminary data.</text>
</comment>
<protein>
    <submittedName>
        <fullName evidence="1">Uncharacterized protein</fullName>
    </submittedName>
</protein>
<organism evidence="1 2">
    <name type="scientific">Nocardioides oceani</name>
    <dbReference type="NCBI Taxonomy" id="3058369"/>
    <lineage>
        <taxon>Bacteria</taxon>
        <taxon>Bacillati</taxon>
        <taxon>Actinomycetota</taxon>
        <taxon>Actinomycetes</taxon>
        <taxon>Propionibacteriales</taxon>
        <taxon>Nocardioidaceae</taxon>
        <taxon>Nocardioides</taxon>
    </lineage>
</organism>
<name>A0ABT8FML2_9ACTN</name>
<sequence length="79" mass="8786">MRRIRDKSRAQHAAIVSDDSWTVTEAGGVLEFNTTDMQMIMNPPLVVLTDVQVDDVPLQDAQDVSDLFLPPPPRLADPQ</sequence>
<accession>A0ABT8FML2</accession>
<reference evidence="1" key="1">
    <citation type="submission" date="2023-06" db="EMBL/GenBank/DDBJ databases">
        <title>Draft genome sequence of Nocardioides sp. SOB77.</title>
        <authorList>
            <person name="Zhang G."/>
        </authorList>
    </citation>
    <scope>NUCLEOTIDE SEQUENCE</scope>
    <source>
        <strain evidence="1">SOB77</strain>
    </source>
</reference>
<keyword evidence="2" id="KW-1185">Reference proteome</keyword>
<proteinExistence type="predicted"/>
<dbReference type="EMBL" id="JAUHJQ010000017">
    <property type="protein sequence ID" value="MDN4175637.1"/>
    <property type="molecule type" value="Genomic_DNA"/>
</dbReference>
<evidence type="ECO:0000313" key="1">
    <source>
        <dbReference type="EMBL" id="MDN4175637.1"/>
    </source>
</evidence>
<gene>
    <name evidence="1" type="ORF">QWY28_21930</name>
</gene>
<dbReference type="RefSeq" id="WP_300955021.1">
    <property type="nucleotide sequence ID" value="NZ_JAUHJQ010000017.1"/>
</dbReference>